<evidence type="ECO:0000256" key="1">
    <source>
        <dbReference type="ARBA" id="ARBA00004651"/>
    </source>
</evidence>
<name>A0A0A0C290_9CELL</name>
<keyword evidence="6 9" id="KW-1133">Transmembrane helix</keyword>
<feature type="transmembrane region" description="Helical" evidence="9">
    <location>
        <begin position="350"/>
        <end position="372"/>
    </location>
</feature>
<evidence type="ECO:0000313" key="10">
    <source>
        <dbReference type="EMBL" id="KGM14117.1"/>
    </source>
</evidence>
<comment type="similarity">
    <text evidence="2">Belongs to the nucleobase:cation symporter-2 (NCS2) (TC 2.A.40) family.</text>
</comment>
<dbReference type="InterPro" id="IPR006042">
    <property type="entry name" value="Xan_ur_permease"/>
</dbReference>
<reference evidence="10 11" key="1">
    <citation type="submission" date="2013-08" db="EMBL/GenBank/DDBJ databases">
        <title>Genome sequencing of Cellulomonas bogoriensis 69B4.</title>
        <authorList>
            <person name="Chen F."/>
            <person name="Li Y."/>
            <person name="Wang G."/>
        </authorList>
    </citation>
    <scope>NUCLEOTIDE SEQUENCE [LARGE SCALE GENOMIC DNA]</scope>
    <source>
        <strain evidence="10 11">69B4</strain>
    </source>
</reference>
<evidence type="ECO:0000256" key="7">
    <source>
        <dbReference type="ARBA" id="ARBA00023136"/>
    </source>
</evidence>
<dbReference type="NCBIfam" id="TIGR00801">
    <property type="entry name" value="ncs2"/>
    <property type="match status" value="1"/>
</dbReference>
<dbReference type="Pfam" id="PF00860">
    <property type="entry name" value="Xan_ur_permease"/>
    <property type="match status" value="1"/>
</dbReference>
<dbReference type="OrthoDB" id="9779092at2"/>
<feature type="region of interest" description="Disordered" evidence="8">
    <location>
        <begin position="433"/>
        <end position="456"/>
    </location>
</feature>
<comment type="caution">
    <text evidence="10">The sequence shown here is derived from an EMBL/GenBank/DDBJ whole genome shotgun (WGS) entry which is preliminary data.</text>
</comment>
<feature type="transmembrane region" description="Helical" evidence="9">
    <location>
        <begin position="203"/>
        <end position="220"/>
    </location>
</feature>
<dbReference type="InterPro" id="IPR006043">
    <property type="entry name" value="NCS2"/>
</dbReference>
<evidence type="ECO:0000256" key="8">
    <source>
        <dbReference type="SAM" id="MobiDB-lite"/>
    </source>
</evidence>
<dbReference type="GO" id="GO:0042907">
    <property type="term" value="F:xanthine transmembrane transporter activity"/>
    <property type="evidence" value="ECO:0007669"/>
    <property type="project" value="TreeGrafter"/>
</dbReference>
<accession>A0A0A0C290</accession>
<keyword evidence="4" id="KW-1003">Cell membrane</keyword>
<dbReference type="GO" id="GO:0005886">
    <property type="term" value="C:plasma membrane"/>
    <property type="evidence" value="ECO:0007669"/>
    <property type="project" value="UniProtKB-SubCell"/>
</dbReference>
<feature type="transmembrane region" description="Helical" evidence="9">
    <location>
        <begin position="384"/>
        <end position="402"/>
    </location>
</feature>
<evidence type="ECO:0000256" key="3">
    <source>
        <dbReference type="ARBA" id="ARBA00022448"/>
    </source>
</evidence>
<dbReference type="PANTHER" id="PTHR42810">
    <property type="entry name" value="PURINE PERMEASE C1399.01C-RELATED"/>
    <property type="match status" value="1"/>
</dbReference>
<dbReference type="AlphaFoldDB" id="A0A0A0C290"/>
<evidence type="ECO:0000256" key="9">
    <source>
        <dbReference type="SAM" id="Phobius"/>
    </source>
</evidence>
<comment type="subcellular location">
    <subcellularLocation>
        <location evidence="1">Cell membrane</location>
        <topology evidence="1">Multi-pass membrane protein</topology>
    </subcellularLocation>
</comment>
<feature type="transmembrane region" description="Helical" evidence="9">
    <location>
        <begin position="62"/>
        <end position="81"/>
    </location>
</feature>
<dbReference type="RefSeq" id="WP_035057421.1">
    <property type="nucleotide sequence ID" value="NZ_AXCZ01000012.1"/>
</dbReference>
<keyword evidence="7 9" id="KW-0472">Membrane</keyword>
<evidence type="ECO:0000313" key="11">
    <source>
        <dbReference type="Proteomes" id="UP000054314"/>
    </source>
</evidence>
<keyword evidence="3" id="KW-0813">Transport</keyword>
<evidence type="ECO:0000256" key="4">
    <source>
        <dbReference type="ARBA" id="ARBA00022475"/>
    </source>
</evidence>
<feature type="transmembrane region" description="Helical" evidence="9">
    <location>
        <begin position="112"/>
        <end position="133"/>
    </location>
</feature>
<keyword evidence="5 9" id="KW-0812">Transmembrane</keyword>
<dbReference type="PANTHER" id="PTHR42810:SF4">
    <property type="entry name" value="URIC ACID TRANSPORTER UACT"/>
    <property type="match status" value="1"/>
</dbReference>
<feature type="transmembrane region" description="Helical" evidence="9">
    <location>
        <begin position="240"/>
        <end position="260"/>
    </location>
</feature>
<gene>
    <name evidence="10" type="ORF">N869_03995</name>
</gene>
<feature type="transmembrane region" description="Helical" evidence="9">
    <location>
        <begin position="175"/>
        <end position="196"/>
    </location>
</feature>
<dbReference type="Proteomes" id="UP000054314">
    <property type="component" value="Unassembled WGS sequence"/>
</dbReference>
<evidence type="ECO:0000256" key="5">
    <source>
        <dbReference type="ARBA" id="ARBA00022692"/>
    </source>
</evidence>
<evidence type="ECO:0000256" key="6">
    <source>
        <dbReference type="ARBA" id="ARBA00022989"/>
    </source>
</evidence>
<feature type="transmembrane region" description="Helical" evidence="9">
    <location>
        <begin position="145"/>
        <end position="163"/>
    </location>
</feature>
<dbReference type="EMBL" id="AXCZ01000012">
    <property type="protein sequence ID" value="KGM14117.1"/>
    <property type="molecule type" value="Genomic_DNA"/>
</dbReference>
<organism evidence="10 11">
    <name type="scientific">Cellulomonas bogoriensis 69B4 = DSM 16987</name>
    <dbReference type="NCBI Taxonomy" id="1386082"/>
    <lineage>
        <taxon>Bacteria</taxon>
        <taxon>Bacillati</taxon>
        <taxon>Actinomycetota</taxon>
        <taxon>Actinomycetes</taxon>
        <taxon>Micrococcales</taxon>
        <taxon>Cellulomonadaceae</taxon>
        <taxon>Cellulomonas</taxon>
    </lineage>
</organism>
<proteinExistence type="inferred from homology"/>
<evidence type="ECO:0000256" key="2">
    <source>
        <dbReference type="ARBA" id="ARBA00008821"/>
    </source>
</evidence>
<feature type="transmembrane region" description="Helical" evidence="9">
    <location>
        <begin position="322"/>
        <end position="344"/>
    </location>
</feature>
<sequence>MSSPAPTRRFGWQRHGDGRRVLPGAVVAPGERLSWPRTVGVGMQHVVAMFGATILVPALTGFPVATTLFFSAVGTVVFLVVTGNRLPSYLGSSFAFIAPIMAATASGGRSSALGGILLVGLVLVLVGVVVHVVGARWIEVTMPPIVTGTIVALIGLNLAPVAWGSCDDDGTCTGVQAAPLTAVITLGAIILTTVLFRGMLGRLAILVGVVVGYVAAWLQGEVSFEQVAAAPWVGLPEFMAPSVDLSVLALFLPVAFVLVAENVGHVKSVGTITGTDMDPLMGRAIAADGLATAFAGAGGGSGTTTYAENIGVMAATKVYSTAAYWVAAGAALVLSMSPKFGALVHSISQGVLGGAGTLLYGMIGILGARIWVQNRVNFSDPVNLTTAGVALVIGVANYSWVTEGGLEFEGIALGTAAALGIYHGMRAVARWRGTSQEPASPASVPGGAELEGERPA</sequence>
<feature type="transmembrane region" description="Helical" evidence="9">
    <location>
        <begin position="88"/>
        <end position="106"/>
    </location>
</feature>
<protein>
    <submittedName>
        <fullName evidence="10">Nitrate reductase</fullName>
    </submittedName>
</protein>
<keyword evidence="11" id="KW-1185">Reference proteome</keyword>